<dbReference type="SUPFAM" id="SSF48179">
    <property type="entry name" value="6-phosphogluconate dehydrogenase C-terminal domain-like"/>
    <property type="match status" value="1"/>
</dbReference>
<proteinExistence type="predicted"/>
<dbReference type="InterPro" id="IPR037108">
    <property type="entry name" value="TM1727-like_C_sf"/>
</dbReference>
<organism evidence="3 4">
    <name type="scientific">Eubacterium plexicaudatum ASF492</name>
    <dbReference type="NCBI Taxonomy" id="1235802"/>
    <lineage>
        <taxon>Bacteria</taxon>
        <taxon>Bacillati</taxon>
        <taxon>Bacillota</taxon>
        <taxon>Clostridia</taxon>
        <taxon>Eubacteriales</taxon>
        <taxon>Eubacteriaceae</taxon>
        <taxon>Eubacterium</taxon>
    </lineage>
</organism>
<sequence>MKIGFIGAGRVGCSLGKYLKESGISIAGYYDTEKESADSAAAFTSSEAFTSLPDLVSASSLLFLTTPDGIITRMWEEIRLLPITGKIICHCSGALPSDAFTGIAQTNATGCSLHPMLPFSDRFTSYEQLSHSFFTIEGQESAVRTVSDLFTGLGNTVCRIHSSCKPKYHAAASILSNQVVAVLDTGYRLLEQCGFSRDEARTATKELVLKNIRNILLRDCASALTGPIERNDIRTVQKHLDCLPPEDLALYQTLGLKLVRIAKQKNPDRDYTGLDNLLKK</sequence>
<dbReference type="SUPFAM" id="SSF51735">
    <property type="entry name" value="NAD(P)-binding Rossmann-fold domains"/>
    <property type="match status" value="1"/>
</dbReference>
<dbReference type="PANTHER" id="PTHR40459:SF1">
    <property type="entry name" value="CONSERVED HYPOTHETICAL ALANINE AND LEUCINE RICH PROTEIN"/>
    <property type="match status" value="1"/>
</dbReference>
<dbReference type="HOGENOM" id="CLU_055635_1_0_9"/>
<dbReference type="eggNOG" id="COG5495">
    <property type="taxonomic scope" value="Bacteria"/>
</dbReference>
<feature type="domain" description="DUF2520" evidence="2">
    <location>
        <begin position="133"/>
        <end position="256"/>
    </location>
</feature>
<evidence type="ECO:0008006" key="5">
    <source>
        <dbReference type="Google" id="ProtNLM"/>
    </source>
</evidence>
<dbReference type="Gene3D" id="3.40.50.720">
    <property type="entry name" value="NAD(P)-binding Rossmann-like Domain"/>
    <property type="match status" value="1"/>
</dbReference>
<name>N2A8B5_9FIRM</name>
<protein>
    <recommendedName>
        <fullName evidence="5">DUF2520 domain-containing protein</fullName>
    </recommendedName>
</protein>
<dbReference type="PATRIC" id="fig|1235802.3.peg.3312"/>
<dbReference type="EMBL" id="AQFT01000096">
    <property type="protein sequence ID" value="EMZ24446.1"/>
    <property type="molecule type" value="Genomic_DNA"/>
</dbReference>
<dbReference type="InterPro" id="IPR019665">
    <property type="entry name" value="OxRdtase/DH_put_Rossmann_dom"/>
</dbReference>
<evidence type="ECO:0000313" key="4">
    <source>
        <dbReference type="Proteomes" id="UP000012589"/>
    </source>
</evidence>
<dbReference type="Pfam" id="PF10728">
    <property type="entry name" value="DUF2520"/>
    <property type="match status" value="1"/>
</dbReference>
<dbReference type="STRING" id="1235802.C823_03131"/>
<dbReference type="AlphaFoldDB" id="N2A8B5"/>
<evidence type="ECO:0000259" key="2">
    <source>
        <dbReference type="Pfam" id="PF10728"/>
    </source>
</evidence>
<dbReference type="Proteomes" id="UP000012589">
    <property type="component" value="Unassembled WGS sequence"/>
</dbReference>
<accession>N2A8B5</accession>
<gene>
    <name evidence="3" type="ORF">C823_03131</name>
</gene>
<reference evidence="3 4" key="1">
    <citation type="journal article" date="2014" name="Genome Announc.">
        <title>Draft genome sequences of the altered schaedler flora, a defined bacterial community from gnotobiotic mice.</title>
        <authorList>
            <person name="Wannemuehler M.J."/>
            <person name="Overstreet A.M."/>
            <person name="Ward D.V."/>
            <person name="Phillips G.J."/>
        </authorList>
    </citation>
    <scope>NUCLEOTIDE SEQUENCE [LARGE SCALE GENOMIC DNA]</scope>
    <source>
        <strain evidence="3 4">ASF492</strain>
    </source>
</reference>
<dbReference type="Gene3D" id="1.10.1040.20">
    <property type="entry name" value="ProC-like, C-terminal domain"/>
    <property type="match status" value="1"/>
</dbReference>
<keyword evidence="4" id="KW-1185">Reference proteome</keyword>
<dbReference type="Pfam" id="PF10727">
    <property type="entry name" value="Rossmann-like"/>
    <property type="match status" value="1"/>
</dbReference>
<dbReference type="InterPro" id="IPR036291">
    <property type="entry name" value="NAD(P)-bd_dom_sf"/>
</dbReference>
<dbReference type="OrthoDB" id="9810755at2"/>
<evidence type="ECO:0000313" key="3">
    <source>
        <dbReference type="EMBL" id="EMZ24446.1"/>
    </source>
</evidence>
<dbReference type="PANTHER" id="PTHR40459">
    <property type="entry name" value="CONSERVED HYPOTHETICAL ALANINE AND LEUCINE RICH PROTEIN"/>
    <property type="match status" value="1"/>
</dbReference>
<feature type="domain" description="Putative oxidoreductase/dehydrogenase Rossmann-like" evidence="1">
    <location>
        <begin position="2"/>
        <end position="115"/>
    </location>
</feature>
<evidence type="ECO:0000259" key="1">
    <source>
        <dbReference type="Pfam" id="PF10727"/>
    </source>
</evidence>
<dbReference type="InterPro" id="IPR018931">
    <property type="entry name" value="DUF2520"/>
</dbReference>
<comment type="caution">
    <text evidence="3">The sequence shown here is derived from an EMBL/GenBank/DDBJ whole genome shotgun (WGS) entry which is preliminary data.</text>
</comment>
<dbReference type="InterPro" id="IPR008927">
    <property type="entry name" value="6-PGluconate_DH-like_C_sf"/>
</dbReference>